<proteinExistence type="predicted"/>
<organism evidence="1 2">
    <name type="scientific">Nereida ignava</name>
    <dbReference type="NCBI Taxonomy" id="282199"/>
    <lineage>
        <taxon>Bacteria</taxon>
        <taxon>Pseudomonadati</taxon>
        <taxon>Pseudomonadota</taxon>
        <taxon>Alphaproteobacteria</taxon>
        <taxon>Rhodobacterales</taxon>
        <taxon>Roseobacteraceae</taxon>
        <taxon>Nereida</taxon>
    </lineage>
</organism>
<dbReference type="Proteomes" id="UP000048949">
    <property type="component" value="Unassembled WGS sequence"/>
</dbReference>
<protein>
    <submittedName>
        <fullName evidence="1">Uncharacterized protein</fullName>
    </submittedName>
</protein>
<sequence length="131" mass="14312">MTLKTGDLLAILVVGIVGAYTFITKAQFFEVSPKPIVAQVQLVNNCPLRESAFRVQDLTTGKIAVFSGGNARIKTVTTHNLTLSLAKKYDDVVFSGTPVRAKEHIKLTADCQTSKKENATFQSLRKSLGRQ</sequence>
<reference evidence="1 2" key="1">
    <citation type="submission" date="2015-04" db="EMBL/GenBank/DDBJ databases">
        <authorList>
            <person name="Syromyatnikov M.Y."/>
            <person name="Popov V.N."/>
        </authorList>
    </citation>
    <scope>NUCLEOTIDE SEQUENCE [LARGE SCALE GENOMIC DNA]</scope>
    <source>
        <strain evidence="1 2">CECT 5292</strain>
    </source>
</reference>
<gene>
    <name evidence="1" type="ORF">NIG5292_02508</name>
</gene>
<dbReference type="AlphaFoldDB" id="A0A0U1NNY0"/>
<name>A0A0U1NNY0_9RHOB</name>
<dbReference type="STRING" id="282199.GCA_001049735_02507"/>
<evidence type="ECO:0000313" key="2">
    <source>
        <dbReference type="Proteomes" id="UP000048949"/>
    </source>
</evidence>
<dbReference type="EMBL" id="CVQV01000019">
    <property type="protein sequence ID" value="CRK76445.1"/>
    <property type="molecule type" value="Genomic_DNA"/>
</dbReference>
<accession>A0A0U1NNY0</accession>
<evidence type="ECO:0000313" key="1">
    <source>
        <dbReference type="EMBL" id="CRK76445.1"/>
    </source>
</evidence>
<dbReference type="RefSeq" id="WP_048599847.1">
    <property type="nucleotide sequence ID" value="NZ_CVPC01000019.1"/>
</dbReference>
<dbReference type="OrthoDB" id="7875210at2"/>
<keyword evidence="2" id="KW-1185">Reference proteome</keyword>